<reference evidence="8 9" key="1">
    <citation type="journal article" date="2015" name="Genome Announc.">
        <title>Expanding the biotechnology potential of lactobacilli through comparative genomics of 213 strains and associated genera.</title>
        <authorList>
            <person name="Sun Z."/>
            <person name="Harris H.M."/>
            <person name="McCann A."/>
            <person name="Guo C."/>
            <person name="Argimon S."/>
            <person name="Zhang W."/>
            <person name="Yang X."/>
            <person name="Jeffery I.B."/>
            <person name="Cooney J.C."/>
            <person name="Kagawa T.F."/>
            <person name="Liu W."/>
            <person name="Song Y."/>
            <person name="Salvetti E."/>
            <person name="Wrobel A."/>
            <person name="Rasinkangas P."/>
            <person name="Parkhill J."/>
            <person name="Rea M.C."/>
            <person name="O'Sullivan O."/>
            <person name="Ritari J."/>
            <person name="Douillard F.P."/>
            <person name="Paul Ross R."/>
            <person name="Yang R."/>
            <person name="Briner A.E."/>
            <person name="Felis G.E."/>
            <person name="de Vos W.M."/>
            <person name="Barrangou R."/>
            <person name="Klaenhammer T.R."/>
            <person name="Caufield P.W."/>
            <person name="Cui Y."/>
            <person name="Zhang H."/>
            <person name="O'Toole P.W."/>
        </authorList>
    </citation>
    <scope>NUCLEOTIDE SEQUENCE [LARGE SCALE GENOMIC DNA]</scope>
    <source>
        <strain evidence="8 9">JCM 15530</strain>
    </source>
</reference>
<dbReference type="Gene3D" id="3.20.20.120">
    <property type="entry name" value="Enolase-like C-terminal domain"/>
    <property type="match status" value="1"/>
</dbReference>
<dbReference type="InterPro" id="IPR013341">
    <property type="entry name" value="Mandelate_racemase_N_dom"/>
</dbReference>
<dbReference type="NCBIfam" id="TIGR01928">
    <property type="entry name" value="menC_lowGC_arch"/>
    <property type="match status" value="1"/>
</dbReference>
<keyword evidence="2" id="KW-0479">Metal-binding</keyword>
<dbReference type="RefSeq" id="WP_055679799.1">
    <property type="nucleotide sequence ID" value="NZ_AZCX01000014.1"/>
</dbReference>
<dbReference type="PATRIC" id="fig|1302272.5.peg.811"/>
<evidence type="ECO:0000313" key="9">
    <source>
        <dbReference type="Proteomes" id="UP000050911"/>
    </source>
</evidence>
<dbReference type="Pfam" id="PF13378">
    <property type="entry name" value="MR_MLE_C"/>
    <property type="match status" value="1"/>
</dbReference>
<dbReference type="SUPFAM" id="SSF51604">
    <property type="entry name" value="Enolase C-terminal domain-like"/>
    <property type="match status" value="1"/>
</dbReference>
<evidence type="ECO:0000256" key="2">
    <source>
        <dbReference type="ARBA" id="ARBA00022723"/>
    </source>
</evidence>
<feature type="domain" description="Mandelate racemase/muconate lactonizing enzyme C-terminal" evidence="7">
    <location>
        <begin position="144"/>
        <end position="239"/>
    </location>
</feature>
<dbReference type="SFLD" id="SFLDS00001">
    <property type="entry name" value="Enolase"/>
    <property type="match status" value="1"/>
</dbReference>
<dbReference type="SMART" id="SM00922">
    <property type="entry name" value="MR_MLE"/>
    <property type="match status" value="1"/>
</dbReference>
<evidence type="ECO:0000256" key="5">
    <source>
        <dbReference type="ARBA" id="ARBA00029491"/>
    </source>
</evidence>
<dbReference type="EMBL" id="AZCX01000014">
    <property type="protein sequence ID" value="KRK46921.1"/>
    <property type="molecule type" value="Genomic_DNA"/>
</dbReference>
<dbReference type="SFLD" id="SFLDG00180">
    <property type="entry name" value="muconate_cycloisomerase"/>
    <property type="match status" value="1"/>
</dbReference>
<dbReference type="UniPathway" id="UPA01057">
    <property type="reaction ID" value="UER00165"/>
</dbReference>
<comment type="cofactor">
    <cofactor evidence="1">
        <name>a divalent metal cation</name>
        <dbReference type="ChEBI" id="CHEBI:60240"/>
    </cofactor>
</comment>
<evidence type="ECO:0000256" key="1">
    <source>
        <dbReference type="ARBA" id="ARBA00001968"/>
    </source>
</evidence>
<dbReference type="OrthoDB" id="9774531at2"/>
<keyword evidence="4" id="KW-0456">Lyase</keyword>
<dbReference type="Proteomes" id="UP000050911">
    <property type="component" value="Unassembled WGS sequence"/>
</dbReference>
<dbReference type="UniPathway" id="UPA00079"/>
<dbReference type="STRING" id="1302272.FC96_GL000811"/>
<accession>A0A0R1HMW4</accession>
<evidence type="ECO:0000256" key="6">
    <source>
        <dbReference type="NCBIfam" id="TIGR01928"/>
    </source>
</evidence>
<dbReference type="EC" id="4.2.1.113" evidence="5 6"/>
<dbReference type="InterPro" id="IPR013342">
    <property type="entry name" value="Mandelate_racemase_C"/>
</dbReference>
<dbReference type="AlphaFoldDB" id="A0A0R1HMW4"/>
<dbReference type="GO" id="GO:0016854">
    <property type="term" value="F:racemase and epimerase activity"/>
    <property type="evidence" value="ECO:0007669"/>
    <property type="project" value="UniProtKB-ARBA"/>
</dbReference>
<dbReference type="SFLD" id="SFLDF00009">
    <property type="entry name" value="o-succinylbenzoate_synthase"/>
    <property type="match status" value="1"/>
</dbReference>
<comment type="caution">
    <text evidence="8">The sequence shown here is derived from an EMBL/GenBank/DDBJ whole genome shotgun (WGS) entry which is preliminary data.</text>
</comment>
<dbReference type="Pfam" id="PF02746">
    <property type="entry name" value="MR_MLE_N"/>
    <property type="match status" value="1"/>
</dbReference>
<evidence type="ECO:0000259" key="7">
    <source>
        <dbReference type="SMART" id="SM00922"/>
    </source>
</evidence>
<gene>
    <name evidence="8" type="ORF">FC96_GL000811</name>
</gene>
<proteinExistence type="predicted"/>
<dbReference type="InterPro" id="IPR010197">
    <property type="entry name" value="OSBS/NAAAR"/>
</dbReference>
<sequence length="370" mass="40493">MRLTELRVLPVAVPLRQPFRSAHEQLKMRQLTLIYLRSDAGFEAVGELEAFTEPGYSPELQESERQALLEQLVPVLKAAPTVPELTAESLWPNVAGHRMAKAAIELPLWSLKAQEAGLTLAELLARSVGDTVQPAIPVGISLGVADLATQLKRIKWAVTAGYSRVKLKVAGLDDLSTVKAVRQAFPRLQLIVDGNEAFQLTDAAALATLAAAEVIMIEQPLRAGDFVGHAKLQASLPFAICLDEDILSVEDVERVVRLGSARSLNLKPSRVGGFAESLKILRLANAHQLDCWVGGMVESSVGRYYAQSLAQLSLFKFPGDVGPSEQFFTAPLSTWQPPLRNRRLQLGDQPMPKLTPEMAARFQRQRNLLA</sequence>
<evidence type="ECO:0000256" key="3">
    <source>
        <dbReference type="ARBA" id="ARBA00022842"/>
    </source>
</evidence>
<dbReference type="InterPro" id="IPR029017">
    <property type="entry name" value="Enolase-like_N"/>
</dbReference>
<dbReference type="GO" id="GO:0046872">
    <property type="term" value="F:metal ion binding"/>
    <property type="evidence" value="ECO:0007669"/>
    <property type="project" value="UniProtKB-KW"/>
</dbReference>
<dbReference type="PANTHER" id="PTHR48073:SF5">
    <property type="entry name" value="O-SUCCINYLBENZOATE SYNTHASE"/>
    <property type="match status" value="1"/>
</dbReference>
<organism evidence="8 9">
    <name type="scientific">Secundilactobacillus kimchicus JCM 15530</name>
    <dbReference type="NCBI Taxonomy" id="1302272"/>
    <lineage>
        <taxon>Bacteria</taxon>
        <taxon>Bacillati</taxon>
        <taxon>Bacillota</taxon>
        <taxon>Bacilli</taxon>
        <taxon>Lactobacillales</taxon>
        <taxon>Lactobacillaceae</taxon>
        <taxon>Secundilactobacillus</taxon>
    </lineage>
</organism>
<dbReference type="PANTHER" id="PTHR48073">
    <property type="entry name" value="O-SUCCINYLBENZOATE SYNTHASE-RELATED"/>
    <property type="match status" value="1"/>
</dbReference>
<protein>
    <recommendedName>
        <fullName evidence="5 6">o-succinylbenzoate synthase</fullName>
        <ecNumber evidence="5 6">4.2.1.113</ecNumber>
    </recommendedName>
</protein>
<dbReference type="SUPFAM" id="SSF54826">
    <property type="entry name" value="Enolase N-terminal domain-like"/>
    <property type="match status" value="1"/>
</dbReference>
<evidence type="ECO:0000313" key="8">
    <source>
        <dbReference type="EMBL" id="KRK46921.1"/>
    </source>
</evidence>
<keyword evidence="9" id="KW-1185">Reference proteome</keyword>
<name>A0A0R1HMW4_9LACO</name>
<dbReference type="Gene3D" id="3.30.390.10">
    <property type="entry name" value="Enolase-like, N-terminal domain"/>
    <property type="match status" value="1"/>
</dbReference>
<dbReference type="InterPro" id="IPR029065">
    <property type="entry name" value="Enolase_C-like"/>
</dbReference>
<dbReference type="GO" id="GO:0043748">
    <property type="term" value="F:O-succinylbenzoate synthase activity"/>
    <property type="evidence" value="ECO:0007669"/>
    <property type="project" value="UniProtKB-EC"/>
</dbReference>
<evidence type="ECO:0000256" key="4">
    <source>
        <dbReference type="ARBA" id="ARBA00023239"/>
    </source>
</evidence>
<dbReference type="InterPro" id="IPR036849">
    <property type="entry name" value="Enolase-like_C_sf"/>
</dbReference>
<dbReference type="GO" id="GO:0009234">
    <property type="term" value="P:menaquinone biosynthetic process"/>
    <property type="evidence" value="ECO:0007669"/>
    <property type="project" value="UniProtKB-UniRule"/>
</dbReference>
<keyword evidence="3" id="KW-0460">Magnesium</keyword>